<dbReference type="RefSeq" id="WP_097145304.1">
    <property type="nucleotide sequence ID" value="NZ_OBEA01000002.1"/>
</dbReference>
<accession>A0A285ILC0</accession>
<dbReference type="Proteomes" id="UP000231655">
    <property type="component" value="Unassembled WGS sequence"/>
</dbReference>
<gene>
    <name evidence="3" type="ORF">CVM39_08970</name>
    <name evidence="4" type="ORF">SAMN06297129_1578</name>
</gene>
<feature type="domain" description="Cupin type-2" evidence="2">
    <location>
        <begin position="43"/>
        <end position="114"/>
    </location>
</feature>
<evidence type="ECO:0000313" key="6">
    <source>
        <dbReference type="Proteomes" id="UP000231702"/>
    </source>
</evidence>
<evidence type="ECO:0000313" key="3">
    <source>
        <dbReference type="EMBL" id="PJE28602.1"/>
    </source>
</evidence>
<dbReference type="Proteomes" id="UP000231702">
    <property type="component" value="Unassembled WGS sequence"/>
</dbReference>
<dbReference type="EMBL" id="OBEA01000002">
    <property type="protein sequence ID" value="SNY48810.1"/>
    <property type="molecule type" value="Genomic_DNA"/>
</dbReference>
<organism evidence="4 5">
    <name type="scientific">Pseudooceanicola antarcticus</name>
    <dbReference type="NCBI Taxonomy" id="1247613"/>
    <lineage>
        <taxon>Bacteria</taxon>
        <taxon>Pseudomonadati</taxon>
        <taxon>Pseudomonadota</taxon>
        <taxon>Alphaproteobacteria</taxon>
        <taxon>Rhodobacterales</taxon>
        <taxon>Paracoccaceae</taxon>
        <taxon>Pseudooceanicola</taxon>
    </lineage>
</organism>
<dbReference type="InterPro" id="IPR014710">
    <property type="entry name" value="RmlC-like_jellyroll"/>
</dbReference>
<protein>
    <submittedName>
        <fullName evidence="3">Cupin domain-containing protein</fullName>
    </submittedName>
    <submittedName>
        <fullName evidence="4">Uncharacterized conserved protein, cupin superfamily</fullName>
    </submittedName>
</protein>
<dbReference type="Gene3D" id="2.60.120.10">
    <property type="entry name" value="Jelly Rolls"/>
    <property type="match status" value="1"/>
</dbReference>
<evidence type="ECO:0000259" key="2">
    <source>
        <dbReference type="Pfam" id="PF07883"/>
    </source>
</evidence>
<dbReference type="Pfam" id="PF07883">
    <property type="entry name" value="Cupin_2"/>
    <property type="match status" value="1"/>
</dbReference>
<dbReference type="InterPro" id="IPR051610">
    <property type="entry name" value="GPI/OXD"/>
</dbReference>
<evidence type="ECO:0000256" key="1">
    <source>
        <dbReference type="ARBA" id="ARBA00022723"/>
    </source>
</evidence>
<keyword evidence="1" id="KW-0479">Metal-binding</keyword>
<keyword evidence="6" id="KW-1185">Reference proteome</keyword>
<evidence type="ECO:0000313" key="4">
    <source>
        <dbReference type="EMBL" id="SNY48810.1"/>
    </source>
</evidence>
<reference evidence="4 5" key="1">
    <citation type="submission" date="2017-09" db="EMBL/GenBank/DDBJ databases">
        <authorList>
            <person name="Ehlers B."/>
            <person name="Leendertz F.H."/>
        </authorList>
    </citation>
    <scope>NUCLEOTIDE SEQUENCE [LARGE SCALE GENOMIC DNA]</scope>
    <source>
        <strain evidence="4 5">CGMCC 1.12662</strain>
    </source>
</reference>
<dbReference type="PANTHER" id="PTHR35848">
    <property type="entry name" value="OXALATE-BINDING PROTEIN"/>
    <property type="match status" value="1"/>
</dbReference>
<reference evidence="3 6" key="2">
    <citation type="journal article" date="2018" name="Int. J. Syst. Evol. Microbiol.">
        <title>Pseudooceanicola lipolyticus sp. nov., a marine alphaproteobacterium, reclassification of Oceanicola flagellatus as Pseudooceanicola flagellatus comb. nov. and emended description of the genus Pseudooceanicola.</title>
        <authorList>
            <person name="Huang M.-M."/>
            <person name="Guo L.-L."/>
            <person name="Wu Y.-H."/>
            <person name="Lai Q.-L."/>
            <person name="Shao Z.-Z."/>
            <person name="Wang C.-S."/>
            <person name="Wu M."/>
            <person name="Xu X.-W."/>
        </authorList>
    </citation>
    <scope>NUCLEOTIDE SEQUENCE [LARGE SCALE GENOMIC DNA]</scope>
    <source>
        <strain evidence="3 6">Ar-45</strain>
    </source>
</reference>
<dbReference type="AlphaFoldDB" id="A0A285ILC0"/>
<sequence length="158" mass="17602">MVVVRRAEVRTDSATPEIRERFGQYDALLYSDTGGLTQFGAFVETIQPGTRSSDRHWHSDEDEFLYMLQGSVTVIENDGEHVIGPGDAACWPAGVPNGHVVFNHTDAPASYLLVGTRSQNDRAYYSEIDKVLVRENGQRRLIRRDGSPYEGPENGSET</sequence>
<dbReference type="GO" id="GO:0046872">
    <property type="term" value="F:metal ion binding"/>
    <property type="evidence" value="ECO:0007669"/>
    <property type="project" value="UniProtKB-KW"/>
</dbReference>
<dbReference type="SUPFAM" id="SSF51182">
    <property type="entry name" value="RmlC-like cupins"/>
    <property type="match status" value="1"/>
</dbReference>
<dbReference type="InterPro" id="IPR011051">
    <property type="entry name" value="RmlC_Cupin_sf"/>
</dbReference>
<dbReference type="EMBL" id="PGTD01000016">
    <property type="protein sequence ID" value="PJE28602.1"/>
    <property type="molecule type" value="Genomic_DNA"/>
</dbReference>
<evidence type="ECO:0000313" key="5">
    <source>
        <dbReference type="Proteomes" id="UP000231655"/>
    </source>
</evidence>
<name>A0A285ILC0_9RHOB</name>
<dbReference type="PANTHER" id="PTHR35848:SF9">
    <property type="entry name" value="SLL1358 PROTEIN"/>
    <property type="match status" value="1"/>
</dbReference>
<dbReference type="CDD" id="cd02224">
    <property type="entry name" value="cupin_SPO2919-like"/>
    <property type="match status" value="1"/>
</dbReference>
<proteinExistence type="predicted"/>
<dbReference type="OrthoDB" id="5290459at2"/>
<dbReference type="InterPro" id="IPR013096">
    <property type="entry name" value="Cupin_2"/>
</dbReference>